<organism evidence="1 2">
    <name type="scientific">Pistacia integerrima</name>
    <dbReference type="NCBI Taxonomy" id="434235"/>
    <lineage>
        <taxon>Eukaryota</taxon>
        <taxon>Viridiplantae</taxon>
        <taxon>Streptophyta</taxon>
        <taxon>Embryophyta</taxon>
        <taxon>Tracheophyta</taxon>
        <taxon>Spermatophyta</taxon>
        <taxon>Magnoliopsida</taxon>
        <taxon>eudicotyledons</taxon>
        <taxon>Gunneridae</taxon>
        <taxon>Pentapetalae</taxon>
        <taxon>rosids</taxon>
        <taxon>malvids</taxon>
        <taxon>Sapindales</taxon>
        <taxon>Anacardiaceae</taxon>
        <taxon>Pistacia</taxon>
    </lineage>
</organism>
<sequence length="533" mass="60165">MVPELSNTIGSSILEGWLWWEWDGVTRHINMIRVITTILVIVLCAISWLMKKSTRSIPSLPPGPRGLPLVGNLLSIEPELHRYFAKLSENYGPIMKLKLGTKLCIVISSPTLARHVLKDHDANFANRDPPAVALPFSFGGADILWKSYGHEWRKLRKVFVAELMSKKALDACHTLRRQKVAEMVEEVHGKVGSPINIGELTFLTALKVIMKMLWGASLPGENKSSNGVQIRELVEEIVELLGAPNISDFFPPLARFDLQGLRTKMNKLMHSFDRIFQSLIDNQMKAGMVCGEDGNEDNGSKDFLQFLLELKQQEDEASLSLNQIKGLLMDIFVGGTDTTSTTLEWAMAEMLQQSEIMKKACKELEEVVGNENIVEEFHLDKLHYLNAIVKETLRLHPPTPFLVPHSPSVTCTISGYTIPKGSRIILNVWKMQRDSEAWKNPLEFQPDRFQNDSENGYYHGKNFNFLPFGSGRRICAGMPLAEKLLPYLLATLLHSFKWNLPEGTELDLSDKFGFVLKKRKPLLAIPTAKSYKN</sequence>
<accession>A0ACC0YZZ5</accession>
<dbReference type="Proteomes" id="UP001163603">
    <property type="component" value="Chromosome 4"/>
</dbReference>
<reference evidence="2" key="1">
    <citation type="journal article" date="2023" name="G3 (Bethesda)">
        <title>Genome assembly and association tests identify interacting loci associated with vigor, precocity, and sex in interspecific pistachio rootstocks.</title>
        <authorList>
            <person name="Palmer W."/>
            <person name="Jacygrad E."/>
            <person name="Sagayaradj S."/>
            <person name="Cavanaugh K."/>
            <person name="Han R."/>
            <person name="Bertier L."/>
            <person name="Beede B."/>
            <person name="Kafkas S."/>
            <person name="Golino D."/>
            <person name="Preece J."/>
            <person name="Michelmore R."/>
        </authorList>
    </citation>
    <scope>NUCLEOTIDE SEQUENCE [LARGE SCALE GENOMIC DNA]</scope>
</reference>
<evidence type="ECO:0000313" key="1">
    <source>
        <dbReference type="EMBL" id="KAJ0043200.1"/>
    </source>
</evidence>
<keyword evidence="2" id="KW-1185">Reference proteome</keyword>
<name>A0ACC0YZZ5_9ROSI</name>
<dbReference type="EMBL" id="CM047739">
    <property type="protein sequence ID" value="KAJ0043200.1"/>
    <property type="molecule type" value="Genomic_DNA"/>
</dbReference>
<gene>
    <name evidence="1" type="ORF">Pint_17268</name>
</gene>
<proteinExistence type="predicted"/>
<evidence type="ECO:0000313" key="2">
    <source>
        <dbReference type="Proteomes" id="UP001163603"/>
    </source>
</evidence>
<comment type="caution">
    <text evidence="1">The sequence shown here is derived from an EMBL/GenBank/DDBJ whole genome shotgun (WGS) entry which is preliminary data.</text>
</comment>
<protein>
    <submittedName>
        <fullName evidence="1">Uncharacterized protein</fullName>
    </submittedName>
</protein>